<keyword evidence="10" id="KW-1185">Reference proteome</keyword>
<keyword evidence="5" id="KW-0411">Iron-sulfur</keyword>
<keyword evidence="2" id="KW-0479">Metal-binding</keyword>
<gene>
    <name evidence="9" type="ORF">WJX84_001218</name>
</gene>
<name>A0AAW1T7R2_9CHLO</name>
<evidence type="ECO:0000256" key="6">
    <source>
        <dbReference type="ARBA" id="ARBA00023128"/>
    </source>
</evidence>
<feature type="region of interest" description="Disordered" evidence="8">
    <location>
        <begin position="378"/>
        <end position="399"/>
    </location>
</feature>
<dbReference type="GO" id="GO:0046872">
    <property type="term" value="F:metal ion binding"/>
    <property type="evidence" value="ECO:0007669"/>
    <property type="project" value="UniProtKB-KW"/>
</dbReference>
<dbReference type="Pfam" id="PF09243">
    <property type="entry name" value="Rsm22"/>
    <property type="match status" value="1"/>
</dbReference>
<feature type="compositionally biased region" description="Basic and acidic residues" evidence="8">
    <location>
        <begin position="101"/>
        <end position="113"/>
    </location>
</feature>
<dbReference type="GO" id="GO:0005763">
    <property type="term" value="C:mitochondrial small ribosomal subunit"/>
    <property type="evidence" value="ECO:0007669"/>
    <property type="project" value="TreeGrafter"/>
</dbReference>
<dbReference type="SUPFAM" id="SSF53335">
    <property type="entry name" value="S-adenosyl-L-methionine-dependent methyltransferases"/>
    <property type="match status" value="1"/>
</dbReference>
<dbReference type="InterPro" id="IPR029063">
    <property type="entry name" value="SAM-dependent_MTases_sf"/>
</dbReference>
<feature type="compositionally biased region" description="Basic residues" evidence="8">
    <location>
        <begin position="378"/>
        <end position="388"/>
    </location>
</feature>
<evidence type="ECO:0000256" key="2">
    <source>
        <dbReference type="ARBA" id="ARBA00022723"/>
    </source>
</evidence>
<evidence type="ECO:0000313" key="10">
    <source>
        <dbReference type="Proteomes" id="UP001485043"/>
    </source>
</evidence>
<comment type="function">
    <text evidence="7">Mitochondrial ribosome (mitoribosome) assembly factor. Binds at the interface of the head and body domains of the mitochondrial small ribosomal subunit (mt-SSU), occluding the mRNA channel and preventing compaction of the head domain towards the body. Probable inactive methyltransferase: retains the characteristic folding and ability to bind S-adenosyl-L-methionine, but it probably lost its methyltransferase activity.</text>
</comment>
<dbReference type="Proteomes" id="UP001485043">
    <property type="component" value="Unassembled WGS sequence"/>
</dbReference>
<keyword evidence="6" id="KW-0496">Mitochondrion</keyword>
<organism evidence="9 10">
    <name type="scientific">Apatococcus fuscideae</name>
    <dbReference type="NCBI Taxonomy" id="2026836"/>
    <lineage>
        <taxon>Eukaryota</taxon>
        <taxon>Viridiplantae</taxon>
        <taxon>Chlorophyta</taxon>
        <taxon>core chlorophytes</taxon>
        <taxon>Trebouxiophyceae</taxon>
        <taxon>Chlorellales</taxon>
        <taxon>Chlorellaceae</taxon>
        <taxon>Apatococcus</taxon>
    </lineage>
</organism>
<dbReference type="InterPro" id="IPR015324">
    <property type="entry name" value="Ribosomal_Rsm22-like"/>
</dbReference>
<sequence length="537" mass="59242">MHRAFVRLCLQHGYCMRRASTEAASDLQEPALQLSPEVVAFVSRRGQGTVAMPAELVRAVEKAVGRRESPHRTLQDASTQLTGDLRNRSRTKGKGGSRLMPHKEALQRPLEEPSRSELKQMLKKLVAAGPMPADRVDIAAEQVHASSESRRKTRLHREDPMAYDDSAAAAYAASRMPACYAVVRRIMAEMAFTQPDWRPRTMLDFGAGPATAAWAAAEIWDGHPRLEVQAVEQSQAMAELGHETGQEMPAGGPDIRWSSSLPGLGPLSQRTSKGRQEQMRGRPTRKHDLVTACYVLSEIEDASKRRRVVEALWQSTGNTLLIAEPGTPIGSSIIREARWQILTTEGAAGAHVQAPCPHDGICPMDGSKSWCHFRQRFQRPPLQRRSRRPTNNTAPRSYQDERFSYVVLKRGPRQSPVEAVVGMQPTGLEAEPIQVDGDRMPEGHDEEGLDWEIGERNSDGDSMGLVSKSDHPSLEQDLSPLDPAAELAVLESMEWGPQSDDDDSGRPEIEDGEAGAGHMVLAQLFQKAFPKTWTGSL</sequence>
<keyword evidence="3" id="KW-0809">Transit peptide</keyword>
<evidence type="ECO:0000256" key="3">
    <source>
        <dbReference type="ARBA" id="ARBA00022946"/>
    </source>
</evidence>
<dbReference type="Gene3D" id="3.40.50.150">
    <property type="entry name" value="Vaccinia Virus protein VP39"/>
    <property type="match status" value="1"/>
</dbReference>
<evidence type="ECO:0000256" key="8">
    <source>
        <dbReference type="SAM" id="MobiDB-lite"/>
    </source>
</evidence>
<dbReference type="EMBL" id="JALJOV010000305">
    <property type="protein sequence ID" value="KAK9864894.1"/>
    <property type="molecule type" value="Genomic_DNA"/>
</dbReference>
<dbReference type="PANTHER" id="PTHR13184">
    <property type="entry name" value="37S RIBOSOMAL PROTEIN S22"/>
    <property type="match status" value="1"/>
</dbReference>
<dbReference type="PANTHER" id="PTHR13184:SF5">
    <property type="entry name" value="METHYLTRANSFERASE-LIKE PROTEIN 17, MITOCHONDRIAL"/>
    <property type="match status" value="1"/>
</dbReference>
<dbReference type="GO" id="GO:0051536">
    <property type="term" value="F:iron-sulfur cluster binding"/>
    <property type="evidence" value="ECO:0007669"/>
    <property type="project" value="UniProtKB-KW"/>
</dbReference>
<evidence type="ECO:0000256" key="5">
    <source>
        <dbReference type="ARBA" id="ARBA00023014"/>
    </source>
</evidence>
<dbReference type="GO" id="GO:0003735">
    <property type="term" value="F:structural constituent of ribosome"/>
    <property type="evidence" value="ECO:0007669"/>
    <property type="project" value="TreeGrafter"/>
</dbReference>
<keyword evidence="4" id="KW-0408">Iron</keyword>
<evidence type="ECO:0000256" key="1">
    <source>
        <dbReference type="ARBA" id="ARBA00004173"/>
    </source>
</evidence>
<evidence type="ECO:0000313" key="9">
    <source>
        <dbReference type="EMBL" id="KAK9864894.1"/>
    </source>
</evidence>
<feature type="region of interest" description="Disordered" evidence="8">
    <location>
        <begin position="246"/>
        <end position="284"/>
    </location>
</feature>
<feature type="compositionally biased region" description="Low complexity" evidence="8">
    <location>
        <begin position="258"/>
        <end position="268"/>
    </location>
</feature>
<dbReference type="AlphaFoldDB" id="A0AAW1T7R2"/>
<evidence type="ECO:0000256" key="4">
    <source>
        <dbReference type="ARBA" id="ARBA00023004"/>
    </source>
</evidence>
<evidence type="ECO:0000256" key="7">
    <source>
        <dbReference type="ARBA" id="ARBA00045681"/>
    </source>
</evidence>
<dbReference type="GO" id="GO:0008168">
    <property type="term" value="F:methyltransferase activity"/>
    <property type="evidence" value="ECO:0007669"/>
    <property type="project" value="InterPro"/>
</dbReference>
<feature type="region of interest" description="Disordered" evidence="8">
    <location>
        <begin position="419"/>
        <end position="517"/>
    </location>
</feature>
<feature type="compositionally biased region" description="Basic and acidic residues" evidence="8">
    <location>
        <begin position="63"/>
        <end position="74"/>
    </location>
</feature>
<reference evidence="9 10" key="1">
    <citation type="journal article" date="2024" name="Nat. Commun.">
        <title>Phylogenomics reveals the evolutionary origins of lichenization in chlorophyte algae.</title>
        <authorList>
            <person name="Puginier C."/>
            <person name="Libourel C."/>
            <person name="Otte J."/>
            <person name="Skaloud P."/>
            <person name="Haon M."/>
            <person name="Grisel S."/>
            <person name="Petersen M."/>
            <person name="Berrin J.G."/>
            <person name="Delaux P.M."/>
            <person name="Dal Grande F."/>
            <person name="Keller J."/>
        </authorList>
    </citation>
    <scope>NUCLEOTIDE SEQUENCE [LARGE SCALE GENOMIC DNA]</scope>
    <source>
        <strain evidence="9 10">SAG 2523</strain>
    </source>
</reference>
<protein>
    <submittedName>
        <fullName evidence="9">Uncharacterized protein</fullName>
    </submittedName>
</protein>
<feature type="region of interest" description="Disordered" evidence="8">
    <location>
        <begin position="63"/>
        <end position="113"/>
    </location>
</feature>
<comment type="subcellular location">
    <subcellularLocation>
        <location evidence="1">Mitochondrion</location>
    </subcellularLocation>
</comment>
<accession>A0AAW1T7R2</accession>
<dbReference type="InterPro" id="IPR052571">
    <property type="entry name" value="Mt_RNA_Methyltransferase"/>
</dbReference>
<dbReference type="GO" id="GO:0006412">
    <property type="term" value="P:translation"/>
    <property type="evidence" value="ECO:0007669"/>
    <property type="project" value="InterPro"/>
</dbReference>
<proteinExistence type="predicted"/>
<comment type="caution">
    <text evidence="9">The sequence shown here is derived from an EMBL/GenBank/DDBJ whole genome shotgun (WGS) entry which is preliminary data.</text>
</comment>